<sequence length="80" mass="9175">MLYTTQNLYVVVVIAESIRVAYLGWEFVSPDVYGHTATAFQNFINIVRLERFSVRFSLARKLTVDTHSYATQTLEKATVL</sequence>
<dbReference type="AlphaFoldDB" id="L8WQ68"/>
<accession>L8WQ68</accession>
<dbReference type="HOGENOM" id="CLU_2591424_0_0_1"/>
<reference evidence="1 2" key="1">
    <citation type="journal article" date="2013" name="Nat. Commun.">
        <title>The evolution and pathogenic mechanisms of the rice sheath blight pathogen.</title>
        <authorList>
            <person name="Zheng A."/>
            <person name="Lin R."/>
            <person name="Xu L."/>
            <person name="Qin P."/>
            <person name="Tang C."/>
            <person name="Ai P."/>
            <person name="Zhang D."/>
            <person name="Liu Y."/>
            <person name="Sun Z."/>
            <person name="Feng H."/>
            <person name="Wang Y."/>
            <person name="Chen Y."/>
            <person name="Liang X."/>
            <person name="Fu R."/>
            <person name="Li Q."/>
            <person name="Zhang J."/>
            <person name="Yu X."/>
            <person name="Xie Z."/>
            <person name="Ding L."/>
            <person name="Guan P."/>
            <person name="Tang J."/>
            <person name="Liang Y."/>
            <person name="Wang S."/>
            <person name="Deng Q."/>
            <person name="Li S."/>
            <person name="Zhu J."/>
            <person name="Wang L."/>
            <person name="Liu H."/>
            <person name="Li P."/>
        </authorList>
    </citation>
    <scope>NUCLEOTIDE SEQUENCE [LARGE SCALE GENOMIC DNA]</scope>
    <source>
        <strain evidence="2">AG-1 IA</strain>
    </source>
</reference>
<dbReference type="Proteomes" id="UP000011668">
    <property type="component" value="Unassembled WGS sequence"/>
</dbReference>
<comment type="caution">
    <text evidence="1">The sequence shown here is derived from an EMBL/GenBank/DDBJ whole genome shotgun (WGS) entry which is preliminary data.</text>
</comment>
<evidence type="ECO:0000313" key="1">
    <source>
        <dbReference type="EMBL" id="ELU38484.1"/>
    </source>
</evidence>
<dbReference type="EMBL" id="AFRT01002158">
    <property type="protein sequence ID" value="ELU38484.1"/>
    <property type="molecule type" value="Genomic_DNA"/>
</dbReference>
<gene>
    <name evidence="1" type="ORF">AG1IA_07471</name>
</gene>
<proteinExistence type="predicted"/>
<evidence type="ECO:0000313" key="2">
    <source>
        <dbReference type="Proteomes" id="UP000011668"/>
    </source>
</evidence>
<name>L8WQ68_THACA</name>
<organism evidence="1 2">
    <name type="scientific">Thanatephorus cucumeris (strain AG1-IA)</name>
    <name type="common">Rice sheath blight fungus</name>
    <name type="synonym">Rhizoctonia solani</name>
    <dbReference type="NCBI Taxonomy" id="983506"/>
    <lineage>
        <taxon>Eukaryota</taxon>
        <taxon>Fungi</taxon>
        <taxon>Dikarya</taxon>
        <taxon>Basidiomycota</taxon>
        <taxon>Agaricomycotina</taxon>
        <taxon>Agaricomycetes</taxon>
        <taxon>Cantharellales</taxon>
        <taxon>Ceratobasidiaceae</taxon>
        <taxon>Rhizoctonia</taxon>
        <taxon>Rhizoctonia solani AG-1</taxon>
    </lineage>
</organism>
<protein>
    <submittedName>
        <fullName evidence="1">Uncharacterized protein</fullName>
    </submittedName>
</protein>
<keyword evidence="2" id="KW-1185">Reference proteome</keyword>